<evidence type="ECO:0000313" key="2">
    <source>
        <dbReference type="Proteomes" id="UP001156629"/>
    </source>
</evidence>
<dbReference type="Proteomes" id="UP001156629">
    <property type="component" value="Unassembled WGS sequence"/>
</dbReference>
<organism evidence="1 2">
    <name type="scientific">Gluconobacter kondonii</name>
    <dbReference type="NCBI Taxonomy" id="941463"/>
    <lineage>
        <taxon>Bacteria</taxon>
        <taxon>Pseudomonadati</taxon>
        <taxon>Pseudomonadota</taxon>
        <taxon>Alphaproteobacteria</taxon>
        <taxon>Acetobacterales</taxon>
        <taxon>Acetobacteraceae</taxon>
        <taxon>Gluconobacter</taxon>
    </lineage>
</organism>
<protein>
    <submittedName>
        <fullName evidence="1">Uncharacterized protein</fullName>
    </submittedName>
</protein>
<gene>
    <name evidence="1" type="ORF">GCM10007870_14700</name>
</gene>
<comment type="caution">
    <text evidence="1">The sequence shown here is derived from an EMBL/GenBank/DDBJ whole genome shotgun (WGS) entry which is preliminary data.</text>
</comment>
<sequence length="101" mass="10910">MLGTLAAAQRAAQFDAAFARQHDVHDDEIDGCDFKRGPHLLPTGNTSCAEAAALKGTEDEGPHSGVIFDDEDTGGKIWVGKIWHHVFFHSLHRAGITSDKS</sequence>
<proteinExistence type="predicted"/>
<name>A0ABQ5WR14_9PROT</name>
<accession>A0ABQ5WR14</accession>
<dbReference type="EMBL" id="BSNV01000006">
    <property type="protein sequence ID" value="GLQ65886.1"/>
    <property type="molecule type" value="Genomic_DNA"/>
</dbReference>
<evidence type="ECO:0000313" key="1">
    <source>
        <dbReference type="EMBL" id="GLQ65886.1"/>
    </source>
</evidence>
<reference evidence="2" key="1">
    <citation type="journal article" date="2019" name="Int. J. Syst. Evol. Microbiol.">
        <title>The Global Catalogue of Microorganisms (GCM) 10K type strain sequencing project: providing services to taxonomists for standard genome sequencing and annotation.</title>
        <authorList>
            <consortium name="The Broad Institute Genomics Platform"/>
            <consortium name="The Broad Institute Genome Sequencing Center for Infectious Disease"/>
            <person name="Wu L."/>
            <person name="Ma J."/>
        </authorList>
    </citation>
    <scope>NUCLEOTIDE SEQUENCE [LARGE SCALE GENOMIC DNA]</scope>
    <source>
        <strain evidence="2">NBRC 3266</strain>
    </source>
</reference>
<keyword evidence="2" id="KW-1185">Reference proteome</keyword>